<reference evidence="3" key="1">
    <citation type="submission" date="2021-02" db="EMBL/GenBank/DDBJ databases">
        <authorList>
            <person name="Nowell W R."/>
        </authorList>
    </citation>
    <scope>NUCLEOTIDE SEQUENCE</scope>
</reference>
<dbReference type="InterPro" id="IPR019734">
    <property type="entry name" value="TPR_rpt"/>
</dbReference>
<evidence type="ECO:0000313" key="3">
    <source>
        <dbReference type="EMBL" id="CAF1391465.1"/>
    </source>
</evidence>
<dbReference type="SUPFAM" id="SSF81901">
    <property type="entry name" value="HCP-like"/>
    <property type="match status" value="1"/>
</dbReference>
<dbReference type="PROSITE" id="PS50005">
    <property type="entry name" value="TPR"/>
    <property type="match status" value="1"/>
</dbReference>
<evidence type="ECO:0000256" key="1">
    <source>
        <dbReference type="PROSITE-ProRule" id="PRU00339"/>
    </source>
</evidence>
<organism evidence="3 4">
    <name type="scientific">Adineta ricciae</name>
    <name type="common">Rotifer</name>
    <dbReference type="NCBI Taxonomy" id="249248"/>
    <lineage>
        <taxon>Eukaryota</taxon>
        <taxon>Metazoa</taxon>
        <taxon>Spiralia</taxon>
        <taxon>Gnathifera</taxon>
        <taxon>Rotifera</taxon>
        <taxon>Eurotatoria</taxon>
        <taxon>Bdelloidea</taxon>
        <taxon>Adinetida</taxon>
        <taxon>Adinetidae</taxon>
        <taxon>Adineta</taxon>
    </lineage>
</organism>
<name>A0A815K6E8_ADIRI</name>
<feature type="transmembrane region" description="Helical" evidence="2">
    <location>
        <begin position="133"/>
        <end position="155"/>
    </location>
</feature>
<feature type="repeat" description="TPR" evidence="1">
    <location>
        <begin position="37"/>
        <end position="70"/>
    </location>
</feature>
<keyword evidence="2" id="KW-0812">Transmembrane</keyword>
<protein>
    <submittedName>
        <fullName evidence="3">Uncharacterized protein</fullName>
    </submittedName>
</protein>
<dbReference type="EMBL" id="CAJNOR010003226">
    <property type="protein sequence ID" value="CAF1391465.1"/>
    <property type="molecule type" value="Genomic_DNA"/>
</dbReference>
<accession>A0A815K6E8</accession>
<gene>
    <name evidence="3" type="ORF">XAT740_LOCUS33625</name>
</gene>
<sequence>MMMNDFEHLLNVFQKKQKAEEPYLICLEQTSDAYERVEYYGKLGDGKCHQVDFKNAIDYYEKALQIKEKTLLIDRYDLLDFYDKVGMIYHMAIPSYIRFWLQLLPFIPSLIVTFVVLCYFLKHKALRTALHNHVIILLLFVGLIEELTGVVWNIYFYRNGITPVSTTVFCCTWAFMDSITIVSNYILMTWASIERHVLIFHSDWLATRMKRLIPCPENR</sequence>
<dbReference type="AlphaFoldDB" id="A0A815K6E8"/>
<dbReference type="Gene3D" id="1.25.40.10">
    <property type="entry name" value="Tetratricopeptide repeat domain"/>
    <property type="match status" value="1"/>
</dbReference>
<keyword evidence="2" id="KW-1133">Transmembrane helix</keyword>
<keyword evidence="1" id="KW-0802">TPR repeat</keyword>
<dbReference type="Proteomes" id="UP000663828">
    <property type="component" value="Unassembled WGS sequence"/>
</dbReference>
<comment type="caution">
    <text evidence="3">The sequence shown here is derived from an EMBL/GenBank/DDBJ whole genome shotgun (WGS) entry which is preliminary data.</text>
</comment>
<keyword evidence="4" id="KW-1185">Reference proteome</keyword>
<evidence type="ECO:0000313" key="4">
    <source>
        <dbReference type="Proteomes" id="UP000663828"/>
    </source>
</evidence>
<dbReference type="InterPro" id="IPR011990">
    <property type="entry name" value="TPR-like_helical_dom_sf"/>
</dbReference>
<feature type="transmembrane region" description="Helical" evidence="2">
    <location>
        <begin position="99"/>
        <end position="121"/>
    </location>
</feature>
<evidence type="ECO:0000256" key="2">
    <source>
        <dbReference type="SAM" id="Phobius"/>
    </source>
</evidence>
<proteinExistence type="predicted"/>
<feature type="transmembrane region" description="Helical" evidence="2">
    <location>
        <begin position="161"/>
        <end position="187"/>
    </location>
</feature>
<keyword evidence="2" id="KW-0472">Membrane</keyword>